<organism evidence="2 3">
    <name type="scientific">Champsocephalus esox</name>
    <name type="common">pike icefish</name>
    <dbReference type="NCBI Taxonomy" id="159716"/>
    <lineage>
        <taxon>Eukaryota</taxon>
        <taxon>Metazoa</taxon>
        <taxon>Chordata</taxon>
        <taxon>Craniata</taxon>
        <taxon>Vertebrata</taxon>
        <taxon>Euteleostomi</taxon>
        <taxon>Actinopterygii</taxon>
        <taxon>Neopterygii</taxon>
        <taxon>Teleostei</taxon>
        <taxon>Neoteleostei</taxon>
        <taxon>Acanthomorphata</taxon>
        <taxon>Eupercaria</taxon>
        <taxon>Perciformes</taxon>
        <taxon>Notothenioidei</taxon>
        <taxon>Channichthyidae</taxon>
        <taxon>Champsocephalus</taxon>
    </lineage>
</organism>
<feature type="compositionally biased region" description="Basic and acidic residues" evidence="1">
    <location>
        <begin position="81"/>
        <end position="100"/>
    </location>
</feature>
<dbReference type="Proteomes" id="UP001335648">
    <property type="component" value="Unassembled WGS sequence"/>
</dbReference>
<sequence>MIHLVPVSRASGPRPEALARVPRLWPASRGSGPRPEALARVPRLWPASRGSGPRPEAVSTECKAEACGGLLQIPPAAGREQRRWGLRSVSERDSGFRDNEGDTLLW</sequence>
<gene>
    <name evidence="2" type="ORF">CesoFtcFv8_005678</name>
</gene>
<dbReference type="AlphaFoldDB" id="A0AAN8CQ85"/>
<protein>
    <submittedName>
        <fullName evidence="2">Uncharacterized protein</fullName>
    </submittedName>
</protein>
<accession>A0AAN8CQ85</accession>
<dbReference type="EMBL" id="JAULUE010002049">
    <property type="protein sequence ID" value="KAK5907874.1"/>
    <property type="molecule type" value="Genomic_DNA"/>
</dbReference>
<feature type="region of interest" description="Disordered" evidence="1">
    <location>
        <begin position="81"/>
        <end position="106"/>
    </location>
</feature>
<name>A0AAN8CQ85_9TELE</name>
<evidence type="ECO:0000313" key="3">
    <source>
        <dbReference type="Proteomes" id="UP001335648"/>
    </source>
</evidence>
<comment type="caution">
    <text evidence="2">The sequence shown here is derived from an EMBL/GenBank/DDBJ whole genome shotgun (WGS) entry which is preliminary data.</text>
</comment>
<feature type="region of interest" description="Disordered" evidence="1">
    <location>
        <begin position="25"/>
        <end position="59"/>
    </location>
</feature>
<keyword evidence="3" id="KW-1185">Reference proteome</keyword>
<evidence type="ECO:0000256" key="1">
    <source>
        <dbReference type="SAM" id="MobiDB-lite"/>
    </source>
</evidence>
<proteinExistence type="predicted"/>
<evidence type="ECO:0000313" key="2">
    <source>
        <dbReference type="EMBL" id="KAK5907874.1"/>
    </source>
</evidence>
<reference evidence="2 3" key="1">
    <citation type="journal article" date="2023" name="Mol. Biol. Evol.">
        <title>Genomics of Secondarily Temperate Adaptation in the Only Non-Antarctic Icefish.</title>
        <authorList>
            <person name="Rivera-Colon A.G."/>
            <person name="Rayamajhi N."/>
            <person name="Minhas B.F."/>
            <person name="Madrigal G."/>
            <person name="Bilyk K.T."/>
            <person name="Yoon V."/>
            <person name="Hune M."/>
            <person name="Gregory S."/>
            <person name="Cheng C.H.C."/>
            <person name="Catchen J.M."/>
        </authorList>
    </citation>
    <scope>NUCLEOTIDE SEQUENCE [LARGE SCALE GENOMIC DNA]</scope>
    <source>
        <strain evidence="2">JC2023a</strain>
    </source>
</reference>